<dbReference type="OrthoDB" id="6397742at2759"/>
<dbReference type="SUPFAM" id="SSF90112">
    <property type="entry name" value="Neurotransmitter-gated ion-channel transmembrane pore"/>
    <property type="match status" value="1"/>
</dbReference>
<dbReference type="PRINTS" id="PR00253">
    <property type="entry name" value="GABAARECEPTR"/>
</dbReference>
<proteinExistence type="predicted"/>
<keyword evidence="1" id="KW-0812">Transmembrane</keyword>
<reference evidence="3 4" key="1">
    <citation type="submission" date="2019-07" db="EMBL/GenBank/DDBJ databases">
        <title>Draft genome assembly of a fouling barnacle, Amphibalanus amphitrite (Darwin, 1854): The first reference genome for Thecostraca.</title>
        <authorList>
            <person name="Kim W."/>
        </authorList>
    </citation>
    <scope>NUCLEOTIDE SEQUENCE [LARGE SCALE GENOMIC DNA]</scope>
    <source>
        <strain evidence="3">SNU_AA5</strain>
        <tissue evidence="3">Soma without cirri and trophi</tissue>
    </source>
</reference>
<dbReference type="InterPro" id="IPR006029">
    <property type="entry name" value="Neurotrans-gated_channel_TM"/>
</dbReference>
<feature type="transmembrane region" description="Helical" evidence="1">
    <location>
        <begin position="102"/>
        <end position="125"/>
    </location>
</feature>
<protein>
    <submittedName>
        <fullName evidence="3">Glycine receptor subunit alphaZ1</fullName>
    </submittedName>
</protein>
<feature type="transmembrane region" description="Helical" evidence="1">
    <location>
        <begin position="35"/>
        <end position="56"/>
    </location>
</feature>
<dbReference type="InterPro" id="IPR036719">
    <property type="entry name" value="Neuro-gated_channel_TM_sf"/>
</dbReference>
<dbReference type="GO" id="GO:0016020">
    <property type="term" value="C:membrane"/>
    <property type="evidence" value="ECO:0007669"/>
    <property type="project" value="InterPro"/>
</dbReference>
<sequence length="301" mass="34832">MRLCEDKRNPVRRTKLGKHPQKTLFIILERNNMTYVVQLFLPSILFILVAWLSILVPPTMLRTRLLLNSTNLLTVLSMFVAVSHAESTYIPKVSYLTALSLWMFVCVAFVFSSMLVVIFDIRLIAMLTQPAEKQRVRKLVLGVYQRRRSTRQGFQSVADLVEEEEAENASAAAAIERLRKMHKTSIKDEEGDIFMDASSQSVAAPDVAEKKEVEGRLRHRRHLWLELTAFYERMYLLAFPSLFTVFMVAFFWYYRRRKQLSLAHLLDVVRASDAEPRAPDAEPGCWCTDHDDWPGCMPQDQ</sequence>
<dbReference type="EMBL" id="VIIS01002082">
    <property type="protein sequence ID" value="KAF0288722.1"/>
    <property type="molecule type" value="Genomic_DNA"/>
</dbReference>
<keyword evidence="1" id="KW-1133">Transmembrane helix</keyword>
<organism evidence="3 4">
    <name type="scientific">Amphibalanus amphitrite</name>
    <name type="common">Striped barnacle</name>
    <name type="synonym">Balanus amphitrite</name>
    <dbReference type="NCBI Taxonomy" id="1232801"/>
    <lineage>
        <taxon>Eukaryota</taxon>
        <taxon>Metazoa</taxon>
        <taxon>Ecdysozoa</taxon>
        <taxon>Arthropoda</taxon>
        <taxon>Crustacea</taxon>
        <taxon>Multicrustacea</taxon>
        <taxon>Cirripedia</taxon>
        <taxon>Thoracica</taxon>
        <taxon>Thoracicalcarea</taxon>
        <taxon>Balanomorpha</taxon>
        <taxon>Balanoidea</taxon>
        <taxon>Balanidae</taxon>
        <taxon>Amphibalaninae</taxon>
        <taxon>Amphibalanus</taxon>
    </lineage>
</organism>
<feature type="transmembrane region" description="Helical" evidence="1">
    <location>
        <begin position="234"/>
        <end position="254"/>
    </location>
</feature>
<dbReference type="Proteomes" id="UP000440578">
    <property type="component" value="Unassembled WGS sequence"/>
</dbReference>
<dbReference type="GO" id="GO:0005230">
    <property type="term" value="F:extracellular ligand-gated monoatomic ion channel activity"/>
    <property type="evidence" value="ECO:0007669"/>
    <property type="project" value="UniProtKB-ARBA"/>
</dbReference>
<dbReference type="Pfam" id="PF02932">
    <property type="entry name" value="Neur_chan_memb"/>
    <property type="match status" value="1"/>
</dbReference>
<keyword evidence="3" id="KW-0675">Receptor</keyword>
<keyword evidence="1" id="KW-0472">Membrane</keyword>
<accession>A0A6A4VE90</accession>
<dbReference type="AlphaFoldDB" id="A0A6A4VE90"/>
<name>A0A6A4VE90_AMPAM</name>
<dbReference type="InterPro" id="IPR006028">
    <property type="entry name" value="GABAA/Glycine_rcpt"/>
</dbReference>
<dbReference type="Gene3D" id="1.20.58.390">
    <property type="entry name" value="Neurotransmitter-gated ion-channel transmembrane domain"/>
    <property type="match status" value="1"/>
</dbReference>
<dbReference type="GO" id="GO:0004888">
    <property type="term" value="F:transmembrane signaling receptor activity"/>
    <property type="evidence" value="ECO:0007669"/>
    <property type="project" value="InterPro"/>
</dbReference>
<gene>
    <name evidence="3" type="primary">glra1_0</name>
    <name evidence="3" type="ORF">FJT64_012879</name>
</gene>
<evidence type="ECO:0000313" key="4">
    <source>
        <dbReference type="Proteomes" id="UP000440578"/>
    </source>
</evidence>
<dbReference type="InterPro" id="IPR038050">
    <property type="entry name" value="Neuro_actylchol_rec"/>
</dbReference>
<dbReference type="GO" id="GO:0005254">
    <property type="term" value="F:chloride channel activity"/>
    <property type="evidence" value="ECO:0007669"/>
    <property type="project" value="UniProtKB-ARBA"/>
</dbReference>
<feature type="transmembrane region" description="Helical" evidence="1">
    <location>
        <begin position="65"/>
        <end position="82"/>
    </location>
</feature>
<keyword evidence="4" id="KW-1185">Reference proteome</keyword>
<evidence type="ECO:0000259" key="2">
    <source>
        <dbReference type="Pfam" id="PF02932"/>
    </source>
</evidence>
<feature type="domain" description="Neurotransmitter-gated ion-channel transmembrane" evidence="2">
    <location>
        <begin position="40"/>
        <end position="170"/>
    </location>
</feature>
<evidence type="ECO:0000313" key="3">
    <source>
        <dbReference type="EMBL" id="KAF0288722.1"/>
    </source>
</evidence>
<dbReference type="GO" id="GO:0099095">
    <property type="term" value="F:ligand-gated monoatomic anion channel activity"/>
    <property type="evidence" value="ECO:0007669"/>
    <property type="project" value="UniProtKB-ARBA"/>
</dbReference>
<comment type="caution">
    <text evidence="3">The sequence shown here is derived from an EMBL/GenBank/DDBJ whole genome shotgun (WGS) entry which is preliminary data.</text>
</comment>
<evidence type="ECO:0000256" key="1">
    <source>
        <dbReference type="SAM" id="Phobius"/>
    </source>
</evidence>